<reference evidence="2 3" key="1">
    <citation type="journal article" date="2014" name="Genome Announc.">
        <title>Draft Genome Sequence of the Iron-Oxidizing, Acidophilic, and Halotolerant 'Thiobacillus prosperus' Type Strain DSM 5130.</title>
        <authorList>
            <person name="Ossandon F.J."/>
            <person name="Cardenas J.P."/>
            <person name="Corbett M."/>
            <person name="Quatrini R."/>
            <person name="Holmes D.S."/>
            <person name="Watkin E."/>
        </authorList>
    </citation>
    <scope>NUCLEOTIDE SEQUENCE [LARGE SCALE GENOMIC DNA]</scope>
    <source>
        <strain evidence="2 3">DSM 5130</strain>
    </source>
</reference>
<evidence type="ECO:0000313" key="2">
    <source>
        <dbReference type="EMBL" id="OBS09768.1"/>
    </source>
</evidence>
<evidence type="ECO:0000313" key="3">
    <source>
        <dbReference type="Proteomes" id="UP000029273"/>
    </source>
</evidence>
<proteinExistence type="predicted"/>
<dbReference type="OrthoDB" id="8687154at2"/>
<protein>
    <recommendedName>
        <fullName evidence="1">TfoX N-terminal domain-containing protein</fullName>
    </recommendedName>
</protein>
<dbReference type="Gene3D" id="3.30.1460.30">
    <property type="entry name" value="YgaC/TfoX-N like chaperone"/>
    <property type="match status" value="1"/>
</dbReference>
<name>A0A1A6C5D1_9GAMM</name>
<dbReference type="EMBL" id="JQSG02000002">
    <property type="protein sequence ID" value="OBS09768.1"/>
    <property type="molecule type" value="Genomic_DNA"/>
</dbReference>
<gene>
    <name evidence="2" type="ORF">Thpro_020818</name>
</gene>
<accession>A0A1A6C5D1</accession>
<dbReference type="Proteomes" id="UP000029273">
    <property type="component" value="Unassembled WGS sequence"/>
</dbReference>
<dbReference type="RefSeq" id="WP_038092240.1">
    <property type="nucleotide sequence ID" value="NZ_JQSG02000002.1"/>
</dbReference>
<dbReference type="InterPro" id="IPR047525">
    <property type="entry name" value="TfoX-like"/>
</dbReference>
<dbReference type="AlphaFoldDB" id="A0A1A6C5D1"/>
<keyword evidence="3" id="KW-1185">Reference proteome</keyword>
<evidence type="ECO:0000259" key="1">
    <source>
        <dbReference type="Pfam" id="PF04993"/>
    </source>
</evidence>
<dbReference type="InterPro" id="IPR007076">
    <property type="entry name" value="TfoX_N"/>
</dbReference>
<feature type="domain" description="TfoX N-terminal" evidence="1">
    <location>
        <begin position="16"/>
        <end position="106"/>
    </location>
</feature>
<dbReference type="Pfam" id="PF04993">
    <property type="entry name" value="TfoX_N"/>
    <property type="match status" value="1"/>
</dbReference>
<dbReference type="PANTHER" id="PTHR36121:SF1">
    <property type="entry name" value="PROTEIN SXY"/>
    <property type="match status" value="1"/>
</dbReference>
<dbReference type="PANTHER" id="PTHR36121">
    <property type="entry name" value="PROTEIN SXY"/>
    <property type="match status" value="1"/>
</dbReference>
<comment type="caution">
    <text evidence="2">The sequence shown here is derived from an EMBL/GenBank/DDBJ whole genome shotgun (WGS) entry which is preliminary data.</text>
</comment>
<organism evidence="2 3">
    <name type="scientific">Acidihalobacter prosperus</name>
    <dbReference type="NCBI Taxonomy" id="160660"/>
    <lineage>
        <taxon>Bacteria</taxon>
        <taxon>Pseudomonadati</taxon>
        <taxon>Pseudomonadota</taxon>
        <taxon>Gammaproteobacteria</taxon>
        <taxon>Chromatiales</taxon>
        <taxon>Ectothiorhodospiraceae</taxon>
        <taxon>Acidihalobacter</taxon>
    </lineage>
</organism>
<sequence>MAKPHPDSEFVAYVLELMQPLGPVRARRMFGGHGLFLDDRMFALIVHGTLYLKTDDQNRKAFERHGLPPFSYTARNRVVSIAYHQAPEDSLEDADAMRAWAQSARAASLRAAR</sequence>
<dbReference type="SUPFAM" id="SSF159894">
    <property type="entry name" value="YgaC/TfoX-N like"/>
    <property type="match status" value="1"/>
</dbReference>